<dbReference type="Pfam" id="PF17482">
    <property type="entry name" value="Phage_sheath_1C"/>
    <property type="match status" value="1"/>
</dbReference>
<keyword evidence="5" id="KW-1185">Reference proteome</keyword>
<dbReference type="AlphaFoldDB" id="A0A1B6W019"/>
<reference evidence="5" key="1">
    <citation type="submission" date="2016-05" db="EMBL/GenBank/DDBJ databases">
        <title>Draft genome of Corynebacterium afermentans subsp. afermentans LCDC 88199T.</title>
        <authorList>
            <person name="Bernier A.-M."/>
            <person name="Bernard K."/>
        </authorList>
    </citation>
    <scope>NUCLEOTIDE SEQUENCE [LARGE SCALE GENOMIC DNA]</scope>
    <source>
        <strain evidence="5">NML130454</strain>
    </source>
</reference>
<evidence type="ECO:0000259" key="3">
    <source>
        <dbReference type="Pfam" id="PF17482"/>
    </source>
</evidence>
<dbReference type="STRING" id="1795832.A7Q00_03660"/>
<dbReference type="PIRSF" id="PIRSF007349">
    <property type="entry name" value="Tsp_L"/>
    <property type="match status" value="1"/>
</dbReference>
<name>A0A1B6W019_9NEIS</name>
<feature type="domain" description="Tail sheath protein subtilisin-like" evidence="2">
    <location>
        <begin position="205"/>
        <end position="359"/>
    </location>
</feature>
<evidence type="ECO:0000313" key="4">
    <source>
        <dbReference type="EMBL" id="OAM43894.1"/>
    </source>
</evidence>
<gene>
    <name evidence="4" type="ORF">A7Q00_03660</name>
</gene>
<sequence>MTIAFNEIPGNLRAPGSRTEFNNELAKKGANIKPYRALLIAPATGGSAEAGKAVPITRLEQAAGMFGAGSLMYWAAKGWFDNKGGDIETFALPLANTSGSAASGKIQIAGTVQDGGVVYLYIGGQAVKLAVKANDGAAAVATALAAAVNAAADLPVSAQADAGAVTLTAKNKGLPGNEIDLRLNYYPRDEQTPTGLTISITAMAGGAGTPDLAAALAGLGDKQFDVMVMPFTDAASLKAVEDELASRWGPMRAIGGLVFVAKADNYAGLTTLGNGRNSPFSVIGGLPGVPNLPVQLAAATAAQAAFAAQNDPARPFQTLELKGILPPADSAQLTLQERNLLLYNGISTYRTNAGGAVMIDMLISTYKVGKLGQADESYLLINTVWTLSYLRYDWDTYIQQKYPRHKLADDGNKFPSGQPIMTPSGMKAEMVARAQIWQALGLVENIDQFTADSYAERNIGNPTRLDTFMVPDLVNPWIITGNVIAFIV</sequence>
<dbReference type="Pfam" id="PF04984">
    <property type="entry name" value="Phage_sheath_1"/>
    <property type="match status" value="1"/>
</dbReference>
<evidence type="ECO:0000259" key="2">
    <source>
        <dbReference type="Pfam" id="PF04984"/>
    </source>
</evidence>
<comment type="caution">
    <text evidence="4">The sequence shown here is derived from an EMBL/GenBank/DDBJ whole genome shotgun (WGS) entry which is preliminary data.</text>
</comment>
<dbReference type="OrthoDB" id="5442644at2"/>
<dbReference type="InterPro" id="IPR035089">
    <property type="entry name" value="Phage_sheath_subtilisin"/>
</dbReference>
<comment type="similarity">
    <text evidence="1">Belongs to the myoviridae tail sheath protein family.</text>
</comment>
<dbReference type="InterPro" id="IPR020287">
    <property type="entry name" value="Tail_sheath_C"/>
</dbReference>
<accession>A0A1B6W019</accession>
<proteinExistence type="inferred from homology"/>
<evidence type="ECO:0000256" key="1">
    <source>
        <dbReference type="ARBA" id="ARBA00008005"/>
    </source>
</evidence>
<protein>
    <recommendedName>
        <fullName evidence="6">Phage tail protein</fullName>
    </recommendedName>
</protein>
<feature type="domain" description="Tail sheath protein C-terminal" evidence="3">
    <location>
        <begin position="374"/>
        <end position="476"/>
    </location>
</feature>
<organism evidence="4 5">
    <name type="scientific">Eikenella halliae</name>
    <dbReference type="NCBI Taxonomy" id="1795832"/>
    <lineage>
        <taxon>Bacteria</taxon>
        <taxon>Pseudomonadati</taxon>
        <taxon>Pseudomonadota</taxon>
        <taxon>Betaproteobacteria</taxon>
        <taxon>Neisseriales</taxon>
        <taxon>Neisseriaceae</taxon>
        <taxon>Eikenella</taxon>
    </lineage>
</organism>
<dbReference type="EMBL" id="LXSQ01000009">
    <property type="protein sequence ID" value="OAM43894.1"/>
    <property type="molecule type" value="Genomic_DNA"/>
</dbReference>
<dbReference type="RefSeq" id="WP_064089279.1">
    <property type="nucleotide sequence ID" value="NZ_LXSQ01000009.1"/>
</dbReference>
<evidence type="ECO:0000313" key="5">
    <source>
        <dbReference type="Proteomes" id="UP000077726"/>
    </source>
</evidence>
<evidence type="ECO:0008006" key="6">
    <source>
        <dbReference type="Google" id="ProtNLM"/>
    </source>
</evidence>
<dbReference type="Proteomes" id="UP000077726">
    <property type="component" value="Unassembled WGS sequence"/>
</dbReference>
<dbReference type="InterPro" id="IPR007067">
    <property type="entry name" value="Tail_sheath"/>
</dbReference>